<dbReference type="Proteomes" id="UP000635606">
    <property type="component" value="Unassembled WGS sequence"/>
</dbReference>
<reference evidence="1" key="1">
    <citation type="submission" date="2021-01" db="EMBL/GenBank/DDBJ databases">
        <title>Whole genome shotgun sequence of Virgisporangium ochraceum NBRC 16418.</title>
        <authorList>
            <person name="Komaki H."/>
            <person name="Tamura T."/>
        </authorList>
    </citation>
    <scope>NUCLEOTIDE SEQUENCE</scope>
    <source>
        <strain evidence="1">NBRC 16418</strain>
    </source>
</reference>
<name>A0A8J3ZZ95_9ACTN</name>
<dbReference type="AlphaFoldDB" id="A0A8J3ZZ95"/>
<comment type="caution">
    <text evidence="1">The sequence shown here is derived from an EMBL/GenBank/DDBJ whole genome shotgun (WGS) entry which is preliminary data.</text>
</comment>
<evidence type="ECO:0000313" key="2">
    <source>
        <dbReference type="Proteomes" id="UP000635606"/>
    </source>
</evidence>
<organism evidence="1 2">
    <name type="scientific">Virgisporangium ochraceum</name>
    <dbReference type="NCBI Taxonomy" id="65505"/>
    <lineage>
        <taxon>Bacteria</taxon>
        <taxon>Bacillati</taxon>
        <taxon>Actinomycetota</taxon>
        <taxon>Actinomycetes</taxon>
        <taxon>Micromonosporales</taxon>
        <taxon>Micromonosporaceae</taxon>
        <taxon>Virgisporangium</taxon>
    </lineage>
</organism>
<dbReference type="EMBL" id="BOPH01000088">
    <property type="protein sequence ID" value="GIJ71617.1"/>
    <property type="molecule type" value="Genomic_DNA"/>
</dbReference>
<evidence type="ECO:0000313" key="1">
    <source>
        <dbReference type="EMBL" id="GIJ71617.1"/>
    </source>
</evidence>
<keyword evidence="2" id="KW-1185">Reference proteome</keyword>
<proteinExistence type="predicted"/>
<sequence>MDTPGDVLFARYAFPPNELGYCGPDDPDVLLRHATAAGGTDGGPADEIARRARLFDGAWVYLELIAAAAGITDPLDARVVEAYWIGNDLLDAVDPDVFLSTLRQRFAGQLGGPVAHRWRAMPHAHALAHHSFHVFAVYPWTGLLAVRSATALSVLDSCRIRWGTVTGVDGARVRVRSRPLDWDGRRLRLGADRVESVRWSTGPDFTDPAIRHPPAPGDLVACHWDWVCDRLTAAQLAQLATRTEHQLRAAGG</sequence>
<accession>A0A8J3ZZ95</accession>
<protein>
    <submittedName>
        <fullName evidence="1">Uncharacterized protein</fullName>
    </submittedName>
</protein>
<gene>
    <name evidence="1" type="ORF">Voc01_065340</name>
</gene>
<dbReference type="InterPro" id="IPR045660">
    <property type="entry name" value="DUF6390"/>
</dbReference>
<dbReference type="RefSeq" id="WP_203931468.1">
    <property type="nucleotide sequence ID" value="NZ_BOPH01000088.1"/>
</dbReference>
<dbReference type="Pfam" id="PF19927">
    <property type="entry name" value="DUF6390"/>
    <property type="match status" value="1"/>
</dbReference>